<dbReference type="PANTHER" id="PTHR45887">
    <property type="entry name" value="TRANSLATION INITIATION FACTOR EIF-2B SUBUNIT EPSILON"/>
    <property type="match status" value="1"/>
</dbReference>
<comment type="caution">
    <text evidence="8">The sequence shown here is derived from an EMBL/GenBank/DDBJ whole genome shotgun (WGS) entry which is preliminary data.</text>
</comment>
<feature type="domain" description="EIF2B subunit epsilon/gamma LbH" evidence="7">
    <location>
        <begin position="317"/>
        <end position="421"/>
    </location>
</feature>
<gene>
    <name evidence="8" type="ORF">QCA50_003194</name>
</gene>
<evidence type="ECO:0000256" key="4">
    <source>
        <dbReference type="ARBA" id="ARBA00046432"/>
    </source>
</evidence>
<protein>
    <recommendedName>
        <fullName evidence="10">EIF-2B GDP-GTP exchange factor subunit epsilon</fullName>
    </recommendedName>
</protein>
<dbReference type="Pfam" id="PF00483">
    <property type="entry name" value="NTP_transferase"/>
    <property type="match status" value="1"/>
</dbReference>
<sequence>MPPKNSSGKEKDLGEEDEVLQAVILADSFNKRFKPLTSGKPRCLLSVCNATLLDWTFESLALAGVQEIFVVCRSYPELVKAAIRDSKWSKPSLGLKIVPIITSKETFTPGDAMRDIYTRGIITSDFVLVMGDLVSNIRIDEVVRVHKERRRTNKDAIMTMVVKPSGVTHRTRSKGESAVFVLDAETSECLHYEHVTGYPPKKTARIPREIFAEHPEVEIRNDLMDCGIDVCSVEVPSLFQDNFDYGDIRRDFVHGVLTSDLLMKQIHCYVAREGYAARVADTRSYDSVSKDILARWTFPLVPDDNHPGGHSYEHLRGNKYIAKGNSVVLSRTCKISSNTLIGANTSIADNANIQASVIGQRCTIAPNVTLRNAYIFDDTHIGAGSVIDHSIIGSNVKVGESSTIARGCLVGDGVVLGKQARLGEFDRVSRRKGEDEEDDEEDEDEEDEESEDSELEEADESRQGPITAILGEGSNAIVWPKGPRGDDEDLDEVERFNNLRLMRIGDPATDLPLHNEGTDSDEDSDTESDSDSDDDLHALSRISSTTSASGTDIAPPPPSTPSKPPPPTTNSKRKSPNHSIGRLRRDIVWTMRLWS</sequence>
<dbReference type="GO" id="GO:0031369">
    <property type="term" value="F:translation initiation factor binding"/>
    <property type="evidence" value="ECO:0007669"/>
    <property type="project" value="TreeGrafter"/>
</dbReference>
<dbReference type="InterPro" id="IPR051956">
    <property type="entry name" value="eIF2B_epsilon"/>
</dbReference>
<dbReference type="SUPFAM" id="SSF53448">
    <property type="entry name" value="Nucleotide-diphospho-sugar transferases"/>
    <property type="match status" value="1"/>
</dbReference>
<feature type="region of interest" description="Disordered" evidence="5">
    <location>
        <begin position="427"/>
        <end position="489"/>
    </location>
</feature>
<dbReference type="CDD" id="cd04197">
    <property type="entry name" value="eIF-2B_epsilon_N"/>
    <property type="match status" value="1"/>
</dbReference>
<accession>A0AAW0GVU6</accession>
<proteinExistence type="inferred from homology"/>
<organism evidence="8 9">
    <name type="scientific">Cerrena zonata</name>
    <dbReference type="NCBI Taxonomy" id="2478898"/>
    <lineage>
        <taxon>Eukaryota</taxon>
        <taxon>Fungi</taxon>
        <taxon>Dikarya</taxon>
        <taxon>Basidiomycota</taxon>
        <taxon>Agaricomycotina</taxon>
        <taxon>Agaricomycetes</taxon>
        <taxon>Polyporales</taxon>
        <taxon>Cerrenaceae</taxon>
        <taxon>Cerrena</taxon>
    </lineage>
</organism>
<comment type="subcellular location">
    <subcellularLocation>
        <location evidence="1">Cytoplasm</location>
        <location evidence="1">Cytosol</location>
    </subcellularLocation>
</comment>
<evidence type="ECO:0000259" key="6">
    <source>
        <dbReference type="Pfam" id="PF00483"/>
    </source>
</evidence>
<dbReference type="AlphaFoldDB" id="A0AAW0GVU6"/>
<dbReference type="Proteomes" id="UP001385951">
    <property type="component" value="Unassembled WGS sequence"/>
</dbReference>
<comment type="similarity">
    <text evidence="2">Belongs to the eIF-2B gamma/epsilon subunits family.</text>
</comment>
<keyword evidence="9" id="KW-1185">Reference proteome</keyword>
<dbReference type="InterPro" id="IPR005835">
    <property type="entry name" value="NTP_transferase_dom"/>
</dbReference>
<dbReference type="GO" id="GO:0005851">
    <property type="term" value="C:eukaryotic translation initiation factor 2B complex"/>
    <property type="evidence" value="ECO:0007669"/>
    <property type="project" value="TreeGrafter"/>
</dbReference>
<reference evidence="8 9" key="1">
    <citation type="submission" date="2022-09" db="EMBL/GenBank/DDBJ databases">
        <authorList>
            <person name="Palmer J.M."/>
        </authorList>
    </citation>
    <scope>NUCLEOTIDE SEQUENCE [LARGE SCALE GENOMIC DNA]</scope>
    <source>
        <strain evidence="8 9">DSM 7382</strain>
    </source>
</reference>
<evidence type="ECO:0000256" key="5">
    <source>
        <dbReference type="SAM" id="MobiDB-lite"/>
    </source>
</evidence>
<dbReference type="InterPro" id="IPR029044">
    <property type="entry name" value="Nucleotide-diphossugar_trans"/>
</dbReference>
<feature type="compositionally biased region" description="Acidic residues" evidence="5">
    <location>
        <begin position="518"/>
        <end position="534"/>
    </location>
</feature>
<evidence type="ECO:0000256" key="2">
    <source>
        <dbReference type="ARBA" id="ARBA00007878"/>
    </source>
</evidence>
<evidence type="ECO:0000256" key="3">
    <source>
        <dbReference type="ARBA" id="ARBA00022490"/>
    </source>
</evidence>
<dbReference type="InterPro" id="IPR056764">
    <property type="entry name" value="LbH_EIF2B3/5"/>
</dbReference>
<dbReference type="PANTHER" id="PTHR45887:SF1">
    <property type="entry name" value="TRANSLATION INITIATION FACTOR EIF-2B SUBUNIT EPSILON"/>
    <property type="match status" value="1"/>
</dbReference>
<dbReference type="InterPro" id="IPR035543">
    <property type="entry name" value="eIF-2B_epsilon_N"/>
</dbReference>
<feature type="region of interest" description="Disordered" evidence="5">
    <location>
        <begin position="507"/>
        <end position="583"/>
    </location>
</feature>
<dbReference type="Pfam" id="PF25084">
    <property type="entry name" value="LbH_EIF2B"/>
    <property type="match status" value="1"/>
</dbReference>
<dbReference type="GO" id="GO:0005085">
    <property type="term" value="F:guanyl-nucleotide exchange factor activity"/>
    <property type="evidence" value="ECO:0007669"/>
    <property type="project" value="TreeGrafter"/>
</dbReference>
<dbReference type="Gene3D" id="3.90.550.10">
    <property type="entry name" value="Spore Coat Polysaccharide Biosynthesis Protein SpsA, Chain A"/>
    <property type="match status" value="1"/>
</dbReference>
<keyword evidence="3" id="KW-0963">Cytoplasm</keyword>
<feature type="domain" description="Nucleotidyl transferase" evidence="6">
    <location>
        <begin position="22"/>
        <end position="157"/>
    </location>
</feature>
<dbReference type="GO" id="GO:0003743">
    <property type="term" value="F:translation initiation factor activity"/>
    <property type="evidence" value="ECO:0007669"/>
    <property type="project" value="TreeGrafter"/>
</dbReference>
<feature type="compositionally biased region" description="Acidic residues" evidence="5">
    <location>
        <begin position="435"/>
        <end position="459"/>
    </location>
</feature>
<dbReference type="FunFam" id="3.90.550.10:FF:000066">
    <property type="entry name" value="Translation initiation factor eIF-2B subunit epsilon"/>
    <property type="match status" value="1"/>
</dbReference>
<dbReference type="EMBL" id="JASBNA010000003">
    <property type="protein sequence ID" value="KAK7693625.1"/>
    <property type="molecule type" value="Genomic_DNA"/>
</dbReference>
<name>A0AAW0GVU6_9APHY</name>
<evidence type="ECO:0000313" key="8">
    <source>
        <dbReference type="EMBL" id="KAK7693625.1"/>
    </source>
</evidence>
<dbReference type="Gene3D" id="2.160.10.10">
    <property type="entry name" value="Hexapeptide repeat proteins"/>
    <property type="match status" value="2"/>
</dbReference>
<evidence type="ECO:0000313" key="9">
    <source>
        <dbReference type="Proteomes" id="UP001385951"/>
    </source>
</evidence>
<evidence type="ECO:0008006" key="10">
    <source>
        <dbReference type="Google" id="ProtNLM"/>
    </source>
</evidence>
<comment type="subunit">
    <text evidence="4">Component of the translation initiation factor 2B (eIF2B) complex which is a heterodecamer of two sets of five different subunits: alpha, beta, gamma, delta and epsilon. Subunits alpha, beta and delta comprise a regulatory subcomplex and subunits epsilon and gamma comprise a catalytic subcomplex. Within the complex, the hexameric regulatory complex resides at the center, with the two heterodimeric catalytic subcomplexes bound on opposite sides.</text>
</comment>
<feature type="compositionally biased region" description="Pro residues" evidence="5">
    <location>
        <begin position="554"/>
        <end position="568"/>
    </location>
</feature>
<evidence type="ECO:0000256" key="1">
    <source>
        <dbReference type="ARBA" id="ARBA00004514"/>
    </source>
</evidence>
<evidence type="ECO:0000259" key="7">
    <source>
        <dbReference type="Pfam" id="PF25084"/>
    </source>
</evidence>
<feature type="compositionally biased region" description="Polar residues" evidence="5">
    <location>
        <begin position="541"/>
        <end position="550"/>
    </location>
</feature>